<organism evidence="4 5">
    <name type="scientific">Flavivirga algicola</name>
    <dbReference type="NCBI Taxonomy" id="2729136"/>
    <lineage>
        <taxon>Bacteria</taxon>
        <taxon>Pseudomonadati</taxon>
        <taxon>Bacteroidota</taxon>
        <taxon>Flavobacteriia</taxon>
        <taxon>Flavobacteriales</taxon>
        <taxon>Flavobacteriaceae</taxon>
        <taxon>Flavivirga</taxon>
    </lineage>
</organism>
<proteinExistence type="predicted"/>
<evidence type="ECO:0000256" key="2">
    <source>
        <dbReference type="SAM" id="Phobius"/>
    </source>
</evidence>
<dbReference type="Gene3D" id="1.25.40.10">
    <property type="entry name" value="Tetratricopeptide repeat domain"/>
    <property type="match status" value="2"/>
</dbReference>
<dbReference type="SMART" id="SM00028">
    <property type="entry name" value="TPR"/>
    <property type="match status" value="2"/>
</dbReference>
<sequence>MQKSLSLQKILTAIIFMVCLCVNAQEPYSTNKYIDKADLLTAKNLDSAIYYLKKGIDYYSTEKDTINLINSLCQLSALYDNVLDYGKSYDGYWDALILADLSNDNISKARIYQELGWLYNSYRREEESLHYFNRSLKLKKKLVEQKKISRDYLVSNYFAIVNCYRVNNDLIMTRVYLDSCQLALNKIDPDKKSYYLESEKAYYNAVVGRDYDGALNKLNEAKAFFQTKNPSYLTVIYFLIGKVNELKGNFDKSVNHYKESLKFSEMYNKHLGYKQFNYEALSELHYNEGNYKEAFHFKNKAQELNEKIFGRRSKNNKHLFEIKDRYRLQKEKEKALLKEARIEKLENQKRIGFLQNILMGVVVVFLLMYGILFFRNLRRKHKLEKEKTNEVMKLKNRELTASALQLIEKEKFIVKLKESISKSETIDERAIHNMITGFQNSPGGNWKEFEARFTSVNQSFYDKIRNKYPNLGQTDLKLCALVKLGFSSKEMASLLGITIESAHTSRYRLRKKLKLKKGMNLVDFMATI</sequence>
<dbReference type="PROSITE" id="PS50005">
    <property type="entry name" value="TPR"/>
    <property type="match status" value="1"/>
</dbReference>
<dbReference type="Proteomes" id="UP000746690">
    <property type="component" value="Unassembled WGS sequence"/>
</dbReference>
<dbReference type="InterPro" id="IPR016032">
    <property type="entry name" value="Sig_transdc_resp-reg_C-effctor"/>
</dbReference>
<dbReference type="InterPro" id="IPR019734">
    <property type="entry name" value="TPR_rpt"/>
</dbReference>
<evidence type="ECO:0008006" key="6">
    <source>
        <dbReference type="Google" id="ProtNLM"/>
    </source>
</evidence>
<accession>A0ABX1RYT1</accession>
<keyword evidence="2" id="KW-0472">Membrane</keyword>
<feature type="transmembrane region" description="Helical" evidence="2">
    <location>
        <begin position="353"/>
        <end position="374"/>
    </location>
</feature>
<evidence type="ECO:0000256" key="3">
    <source>
        <dbReference type="SAM" id="SignalP"/>
    </source>
</evidence>
<comment type="caution">
    <text evidence="4">The sequence shown here is derived from an EMBL/GenBank/DDBJ whole genome shotgun (WGS) entry which is preliminary data.</text>
</comment>
<keyword evidence="2" id="KW-0812">Transmembrane</keyword>
<dbReference type="EMBL" id="JABBHF010000004">
    <property type="protein sequence ID" value="NMH87364.1"/>
    <property type="molecule type" value="Genomic_DNA"/>
</dbReference>
<keyword evidence="5" id="KW-1185">Reference proteome</keyword>
<feature type="chain" id="PRO_5046993885" description="HTH luxR-type domain-containing protein" evidence="3">
    <location>
        <begin position="25"/>
        <end position="528"/>
    </location>
</feature>
<keyword evidence="2" id="KW-1133">Transmembrane helix</keyword>
<protein>
    <recommendedName>
        <fullName evidence="6">HTH luxR-type domain-containing protein</fullName>
    </recommendedName>
</protein>
<keyword evidence="1" id="KW-0802">TPR repeat</keyword>
<gene>
    <name evidence="4" type="ORF">HHX25_07600</name>
</gene>
<evidence type="ECO:0000313" key="4">
    <source>
        <dbReference type="EMBL" id="NMH87364.1"/>
    </source>
</evidence>
<feature type="signal peptide" evidence="3">
    <location>
        <begin position="1"/>
        <end position="24"/>
    </location>
</feature>
<dbReference type="SUPFAM" id="SSF48452">
    <property type="entry name" value="TPR-like"/>
    <property type="match status" value="2"/>
</dbReference>
<reference evidence="4 5" key="1">
    <citation type="submission" date="2020-04" db="EMBL/GenBank/DDBJ databases">
        <title>A Flavivirga sp. nov.</title>
        <authorList>
            <person name="Sun X."/>
        </authorList>
    </citation>
    <scope>NUCLEOTIDE SEQUENCE [LARGE SCALE GENOMIC DNA]</scope>
    <source>
        <strain evidence="4 5">Y03</strain>
    </source>
</reference>
<dbReference type="RefSeq" id="WP_169671818.1">
    <property type="nucleotide sequence ID" value="NZ_JABBHF010000004.1"/>
</dbReference>
<feature type="repeat" description="TPR" evidence="1">
    <location>
        <begin position="109"/>
        <end position="142"/>
    </location>
</feature>
<dbReference type="SUPFAM" id="SSF46894">
    <property type="entry name" value="C-terminal effector domain of the bipartite response regulators"/>
    <property type="match status" value="1"/>
</dbReference>
<evidence type="ECO:0000256" key="1">
    <source>
        <dbReference type="PROSITE-ProRule" id="PRU00339"/>
    </source>
</evidence>
<dbReference type="InterPro" id="IPR011990">
    <property type="entry name" value="TPR-like_helical_dom_sf"/>
</dbReference>
<evidence type="ECO:0000313" key="5">
    <source>
        <dbReference type="Proteomes" id="UP000746690"/>
    </source>
</evidence>
<name>A0ABX1RYT1_9FLAO</name>
<keyword evidence="3" id="KW-0732">Signal</keyword>